<name>A0ABR1B6H3_POLSC</name>
<keyword evidence="4" id="KW-1185">Reference proteome</keyword>
<proteinExistence type="predicted"/>
<dbReference type="Proteomes" id="UP001359485">
    <property type="component" value="Unassembled WGS sequence"/>
</dbReference>
<evidence type="ECO:0000313" key="3">
    <source>
        <dbReference type="EMBL" id="KAK6635081.1"/>
    </source>
</evidence>
<dbReference type="CDD" id="cd06257">
    <property type="entry name" value="DnaJ"/>
    <property type="match status" value="1"/>
</dbReference>
<dbReference type="EMBL" id="JAWJWF010000003">
    <property type="protein sequence ID" value="KAK6635081.1"/>
    <property type="molecule type" value="Genomic_DNA"/>
</dbReference>
<comment type="caution">
    <text evidence="3">The sequence shown here is derived from an EMBL/GenBank/DDBJ whole genome shotgun (WGS) entry which is preliminary data.</text>
</comment>
<dbReference type="SUPFAM" id="SSF46565">
    <property type="entry name" value="Chaperone J-domain"/>
    <property type="match status" value="1"/>
</dbReference>
<dbReference type="InterPro" id="IPR001623">
    <property type="entry name" value="DnaJ_domain"/>
</dbReference>
<dbReference type="InterPro" id="IPR052763">
    <property type="entry name" value="DnaJ_C4"/>
</dbReference>
<keyword evidence="1" id="KW-0812">Transmembrane</keyword>
<dbReference type="InterPro" id="IPR036869">
    <property type="entry name" value="J_dom_sf"/>
</dbReference>
<dbReference type="PROSITE" id="PS50076">
    <property type="entry name" value="DNAJ_2"/>
    <property type="match status" value="1"/>
</dbReference>
<gene>
    <name evidence="3" type="ORF">RUM44_000330</name>
</gene>
<feature type="transmembrane region" description="Helical" evidence="1">
    <location>
        <begin position="127"/>
        <end position="148"/>
    </location>
</feature>
<protein>
    <recommendedName>
        <fullName evidence="2">J domain-containing protein</fullName>
    </recommendedName>
</protein>
<keyword evidence="1" id="KW-0472">Membrane</keyword>
<feature type="domain" description="J" evidence="2">
    <location>
        <begin position="3"/>
        <end position="67"/>
    </location>
</feature>
<dbReference type="Pfam" id="PF00226">
    <property type="entry name" value="DnaJ"/>
    <property type="match status" value="1"/>
</dbReference>
<evidence type="ECO:0000259" key="2">
    <source>
        <dbReference type="PROSITE" id="PS50076"/>
    </source>
</evidence>
<organism evidence="3 4">
    <name type="scientific">Polyplax serrata</name>
    <name type="common">Common mouse louse</name>
    <dbReference type="NCBI Taxonomy" id="468196"/>
    <lineage>
        <taxon>Eukaryota</taxon>
        <taxon>Metazoa</taxon>
        <taxon>Ecdysozoa</taxon>
        <taxon>Arthropoda</taxon>
        <taxon>Hexapoda</taxon>
        <taxon>Insecta</taxon>
        <taxon>Pterygota</taxon>
        <taxon>Neoptera</taxon>
        <taxon>Paraneoptera</taxon>
        <taxon>Psocodea</taxon>
        <taxon>Troctomorpha</taxon>
        <taxon>Phthiraptera</taxon>
        <taxon>Anoplura</taxon>
        <taxon>Polyplacidae</taxon>
        <taxon>Polyplax</taxon>
    </lineage>
</organism>
<dbReference type="Gene3D" id="1.10.287.110">
    <property type="entry name" value="DnaJ domain"/>
    <property type="match status" value="1"/>
</dbReference>
<dbReference type="PANTHER" id="PTHR44825:SF1">
    <property type="entry name" value="DNAJ HOMOLOG SUBFAMILY C MEMBER 4"/>
    <property type="match status" value="1"/>
</dbReference>
<evidence type="ECO:0000313" key="4">
    <source>
        <dbReference type="Proteomes" id="UP001359485"/>
    </source>
</evidence>
<keyword evidence="1" id="KW-1133">Transmembrane helix</keyword>
<dbReference type="PANTHER" id="PTHR44825">
    <property type="match status" value="1"/>
</dbReference>
<evidence type="ECO:0000256" key="1">
    <source>
        <dbReference type="SAM" id="Phobius"/>
    </source>
</evidence>
<accession>A0ABR1B6H3</accession>
<dbReference type="PRINTS" id="PR00625">
    <property type="entry name" value="JDOMAIN"/>
</dbReference>
<sequence>MKNYYDVLRIKRNSSFKEIRAAFLNLSKIYHPDKNKSLDAQAKFVKINEAYSVLGKPETRRQYDNILINHLQMDIKNLKKRQVEYYATEKYNYHDPKQYYYHVYGQNHQQNVTHKRVIKPDFIRKLFFIYCCSCVLLAVGSALLAGCVQRKAKRRNQVLHLMAEKWKKQITLLGTEKLMEMKRAGTLKGFSYREIEKELLEKQKKE</sequence>
<dbReference type="SMART" id="SM00271">
    <property type="entry name" value="DnaJ"/>
    <property type="match status" value="1"/>
</dbReference>
<reference evidence="3 4" key="1">
    <citation type="submission" date="2023-09" db="EMBL/GenBank/DDBJ databases">
        <title>Genomes of two closely related lineages of the louse Polyplax serrata with different host specificities.</title>
        <authorList>
            <person name="Martinu J."/>
            <person name="Tarabai H."/>
            <person name="Stefka J."/>
            <person name="Hypsa V."/>
        </authorList>
    </citation>
    <scope>NUCLEOTIDE SEQUENCE [LARGE SCALE GENOMIC DNA]</scope>
    <source>
        <strain evidence="3">98ZLc_SE</strain>
    </source>
</reference>